<name>A0AA48H9Z2_9RHOB</name>
<dbReference type="SUPFAM" id="SSF46894">
    <property type="entry name" value="C-terminal effector domain of the bipartite response regulators"/>
    <property type="match status" value="1"/>
</dbReference>
<dbReference type="InterPro" id="IPR016032">
    <property type="entry name" value="Sig_transdc_resp-reg_C-effctor"/>
</dbReference>
<dbReference type="AlphaFoldDB" id="A0AA48H9Z2"/>
<dbReference type="EMBL" id="AP027266">
    <property type="protein sequence ID" value="BDW86527.1"/>
    <property type="molecule type" value="Genomic_DNA"/>
</dbReference>
<dbReference type="GO" id="GO:0003677">
    <property type="term" value="F:DNA binding"/>
    <property type="evidence" value="ECO:0007669"/>
    <property type="project" value="InterPro"/>
</dbReference>
<organism evidence="2 3">
    <name type="scientific">Roseicyclus marinus</name>
    <dbReference type="NCBI Taxonomy" id="2161673"/>
    <lineage>
        <taxon>Bacteria</taxon>
        <taxon>Pseudomonadati</taxon>
        <taxon>Pseudomonadota</taxon>
        <taxon>Alphaproteobacteria</taxon>
        <taxon>Rhodobacterales</taxon>
        <taxon>Roseobacteraceae</taxon>
        <taxon>Roseicyclus</taxon>
    </lineage>
</organism>
<proteinExistence type="predicted"/>
<protein>
    <recommendedName>
        <fullName evidence="1">HTH luxR-type domain-containing protein</fullName>
    </recommendedName>
</protein>
<evidence type="ECO:0000259" key="1">
    <source>
        <dbReference type="SMART" id="SM00421"/>
    </source>
</evidence>
<evidence type="ECO:0000313" key="2">
    <source>
        <dbReference type="EMBL" id="BDW86527.1"/>
    </source>
</evidence>
<sequence length="388" mass="42420">MRDATEGADALVSRCEIVRLFEAAVEGNLHGVALDLICDRMSDVACLIYRQDDAIAANIDIMHRRLGGTAMPPFPIELGTDCALFREHRRQSVGNVFTSDALMPRDAFRATRFFIDWLAKAGDFDASCGVVITRDQAVQTVLEIRYAAHDARRLESHAVALLEQLSLPLVQASRIADLAFDAGRAQTEAQNFLELSSFPTFIVDKRCRLKAMNGRGESLLRHASGLVLGMDHTLHAVDPTNTALLQGAVEQASLAHKSRSEVVALRAKSGRAPQVLTLTPLVGPSHGRLPCTGNRALQGKVAIIAIDGWDTLRIGRDTLWTIFGLTTRESELALALLEGRTLPEFAQDQSVSKQTLRNQLSSLLRKTGTSRQSELLALLLQMARALPL</sequence>
<keyword evidence="3" id="KW-1185">Reference proteome</keyword>
<accession>A0AA48H9Z2</accession>
<dbReference type="Proteomes" id="UP001337723">
    <property type="component" value="Chromosome"/>
</dbReference>
<dbReference type="Gene3D" id="1.10.10.10">
    <property type="entry name" value="Winged helix-like DNA-binding domain superfamily/Winged helix DNA-binding domain"/>
    <property type="match status" value="1"/>
</dbReference>
<dbReference type="InterPro" id="IPR036388">
    <property type="entry name" value="WH-like_DNA-bd_sf"/>
</dbReference>
<feature type="domain" description="HTH luxR-type" evidence="1">
    <location>
        <begin position="322"/>
        <end position="379"/>
    </location>
</feature>
<dbReference type="GO" id="GO:0006355">
    <property type="term" value="P:regulation of DNA-templated transcription"/>
    <property type="evidence" value="ECO:0007669"/>
    <property type="project" value="InterPro"/>
</dbReference>
<dbReference type="RefSeq" id="WP_338272492.1">
    <property type="nucleotide sequence ID" value="NZ_AP027266.1"/>
</dbReference>
<dbReference type="InterPro" id="IPR000792">
    <property type="entry name" value="Tscrpt_reg_LuxR_C"/>
</dbReference>
<dbReference type="KEGG" id="rmai:MACH21_27040"/>
<dbReference type="SMART" id="SM00421">
    <property type="entry name" value="HTH_LUXR"/>
    <property type="match status" value="1"/>
</dbReference>
<reference evidence="2 3" key="1">
    <citation type="submission" date="2023-01" db="EMBL/GenBank/DDBJ databases">
        <title>Complete genome sequence of Roseicyclus marinus strain Dej080120_10.</title>
        <authorList>
            <person name="Ueki S."/>
            <person name="Maruyama F."/>
        </authorList>
    </citation>
    <scope>NUCLEOTIDE SEQUENCE [LARGE SCALE GENOMIC DNA]</scope>
    <source>
        <strain evidence="2 3">Dej080120_10</strain>
    </source>
</reference>
<evidence type="ECO:0000313" key="3">
    <source>
        <dbReference type="Proteomes" id="UP001337723"/>
    </source>
</evidence>
<gene>
    <name evidence="2" type="ORF">MACH21_27040</name>
</gene>